<organism evidence="2 3">
    <name type="scientific">Leptosia nina</name>
    <dbReference type="NCBI Taxonomy" id="320188"/>
    <lineage>
        <taxon>Eukaryota</taxon>
        <taxon>Metazoa</taxon>
        <taxon>Ecdysozoa</taxon>
        <taxon>Arthropoda</taxon>
        <taxon>Hexapoda</taxon>
        <taxon>Insecta</taxon>
        <taxon>Pterygota</taxon>
        <taxon>Neoptera</taxon>
        <taxon>Endopterygota</taxon>
        <taxon>Lepidoptera</taxon>
        <taxon>Glossata</taxon>
        <taxon>Ditrysia</taxon>
        <taxon>Papilionoidea</taxon>
        <taxon>Pieridae</taxon>
        <taxon>Pierinae</taxon>
        <taxon>Leptosia</taxon>
    </lineage>
</organism>
<dbReference type="EMBL" id="CAVLEF010000005">
    <property type="protein sequence ID" value="CAK1543979.1"/>
    <property type="molecule type" value="Genomic_DNA"/>
</dbReference>
<feature type="compositionally biased region" description="Polar residues" evidence="1">
    <location>
        <begin position="44"/>
        <end position="55"/>
    </location>
</feature>
<protein>
    <recommendedName>
        <fullName evidence="4">Secreted protein</fullName>
    </recommendedName>
</protein>
<evidence type="ECO:0000313" key="2">
    <source>
        <dbReference type="EMBL" id="CAK1543979.1"/>
    </source>
</evidence>
<accession>A0AAV1J6A3</accession>
<feature type="compositionally biased region" description="Low complexity" evidence="1">
    <location>
        <begin position="1"/>
        <end position="24"/>
    </location>
</feature>
<evidence type="ECO:0000313" key="3">
    <source>
        <dbReference type="Proteomes" id="UP001497472"/>
    </source>
</evidence>
<reference evidence="2 3" key="1">
    <citation type="submission" date="2023-11" db="EMBL/GenBank/DDBJ databases">
        <authorList>
            <person name="Okamura Y."/>
        </authorList>
    </citation>
    <scope>NUCLEOTIDE SEQUENCE [LARGE SCALE GENOMIC DNA]</scope>
</reference>
<comment type="caution">
    <text evidence="2">The sequence shown here is derived from an EMBL/GenBank/DDBJ whole genome shotgun (WGS) entry which is preliminary data.</text>
</comment>
<dbReference type="Proteomes" id="UP001497472">
    <property type="component" value="Unassembled WGS sequence"/>
</dbReference>
<evidence type="ECO:0008006" key="4">
    <source>
        <dbReference type="Google" id="ProtNLM"/>
    </source>
</evidence>
<dbReference type="AlphaFoldDB" id="A0AAV1J6A3"/>
<sequence length="82" mass="8557">MRAISGAGAAAGAAASTRGITSGAPRPPLAPPVSSRQLERATHSDASCTRRSNGGKTPAVFRSTHRTSARFEFEFRTRVSSL</sequence>
<proteinExistence type="predicted"/>
<evidence type="ECO:0000256" key="1">
    <source>
        <dbReference type="SAM" id="MobiDB-lite"/>
    </source>
</evidence>
<gene>
    <name evidence="2" type="ORF">LNINA_LOCUS3762</name>
</gene>
<keyword evidence="3" id="KW-1185">Reference proteome</keyword>
<name>A0AAV1J6A3_9NEOP</name>
<feature type="region of interest" description="Disordered" evidence="1">
    <location>
        <begin position="1"/>
        <end position="65"/>
    </location>
</feature>